<dbReference type="SUPFAM" id="SSF55804">
    <property type="entry name" value="Phoshotransferase/anion transport protein"/>
    <property type="match status" value="1"/>
</dbReference>
<dbReference type="AlphaFoldDB" id="A0A917M8H9"/>
<evidence type="ECO:0000313" key="9">
    <source>
        <dbReference type="EMBL" id="GGG85976.1"/>
    </source>
</evidence>
<keyword evidence="5" id="KW-0804">Transcription</keyword>
<evidence type="ECO:0000313" key="10">
    <source>
        <dbReference type="Proteomes" id="UP000622860"/>
    </source>
</evidence>
<dbReference type="Pfam" id="PF00359">
    <property type="entry name" value="PTS_EIIA_2"/>
    <property type="match status" value="1"/>
</dbReference>
<dbReference type="InterPro" id="IPR016152">
    <property type="entry name" value="PTrfase/Anion_transptr"/>
</dbReference>
<evidence type="ECO:0000256" key="5">
    <source>
        <dbReference type="ARBA" id="ARBA00023163"/>
    </source>
</evidence>
<accession>A0A917M8H9</accession>
<keyword evidence="4" id="KW-0010">Activator</keyword>
<evidence type="ECO:0000256" key="2">
    <source>
        <dbReference type="ARBA" id="ARBA00022737"/>
    </source>
</evidence>
<dbReference type="EMBL" id="BMFR01000021">
    <property type="protein sequence ID" value="GGG85976.1"/>
    <property type="molecule type" value="Genomic_DNA"/>
</dbReference>
<dbReference type="InterPro" id="IPR013196">
    <property type="entry name" value="HTH_11"/>
</dbReference>
<dbReference type="InterPro" id="IPR036390">
    <property type="entry name" value="WH_DNA-bd_sf"/>
</dbReference>
<sequence length="639" mass="73571">MNSRWQEIIQLLMKSNDPMTSEQLAMHLLVSSKTVRNDIKELNHLLEQSDLKIESIRGKGYHLEITDNKKLKQFIQERLDSREVIPSEPEARILFLMEKLLLQSYYLKMDDLAGELYISRSTLKSDIKLVRGILEDYNLVLDQKPNYGIKVIGNETQIRFCISEYIFNQKPVPLDDPADWLSILSKRDLEIIKTSILSNMRKHNIIISDIGLQNLITHLAIACKRIRESNSVEIVHEELRHMKGKKEFAVASEIVQDVEAGLSVNFSENEVAYLAIHLQGTKLVHSNQEKENINSIIDQKVYNLVTEMVNIIDEKYYFNLSDDEELLFALCLHLMPAINRYKFQMNIRNPMLEEIKTKYPLSFEAALVMVDVLDEKMGIKIDENEIGYLALHLEVALERIKKSSVHTKRCLIVCASGLGSAQLLSYKLKNKFGDGLDIIGTTEYYNLKHQSLTGVDFIVSTIPITQDLSVPVIHVSTILGDSDVTTIETAITKDKSIIEQYMHEKDTFLKQDFETPEEVIRFLGNHLVNDGRVEDDYIDYVLERESYAPTSFGNLVAIPHPLEPRTNASFWSIVTLNKPIQWGDKPVQIVFLLNTNMAKKDDLKPMFHILVKLIDDNNLLQRLLQCSTFEQFKNFIIRR</sequence>
<dbReference type="SUPFAM" id="SSF46785">
    <property type="entry name" value="Winged helix' DNA-binding domain"/>
    <property type="match status" value="1"/>
</dbReference>
<dbReference type="InterPro" id="IPR036634">
    <property type="entry name" value="PRD_sf"/>
</dbReference>
<dbReference type="InterPro" id="IPR011608">
    <property type="entry name" value="PRD"/>
</dbReference>
<feature type="domain" description="PRD" evidence="8">
    <location>
        <begin position="296"/>
        <end position="403"/>
    </location>
</feature>
<dbReference type="Gene3D" id="1.10.1790.10">
    <property type="entry name" value="PRD domain"/>
    <property type="match status" value="2"/>
</dbReference>
<dbReference type="RefSeq" id="WP_188456631.1">
    <property type="nucleotide sequence ID" value="NZ_BMFR01000021.1"/>
</dbReference>
<keyword evidence="1" id="KW-0808">Transferase</keyword>
<evidence type="ECO:0000256" key="1">
    <source>
        <dbReference type="ARBA" id="ARBA00022679"/>
    </source>
</evidence>
<dbReference type="Proteomes" id="UP000622860">
    <property type="component" value="Unassembled WGS sequence"/>
</dbReference>
<dbReference type="Gene3D" id="3.40.930.10">
    <property type="entry name" value="Mannitol-specific EII, Chain A"/>
    <property type="match status" value="1"/>
</dbReference>
<protein>
    <submittedName>
        <fullName evidence="9">LicABCH operon regulator</fullName>
    </submittedName>
</protein>
<dbReference type="PANTHER" id="PTHR30185:SF13">
    <property type="entry name" value="LICABCH OPERON REGULATOR-RELATED"/>
    <property type="match status" value="1"/>
</dbReference>
<dbReference type="PROSITE" id="PS51094">
    <property type="entry name" value="PTS_EIIA_TYPE_2"/>
    <property type="match status" value="1"/>
</dbReference>
<feature type="domain" description="PRD" evidence="8">
    <location>
        <begin position="183"/>
        <end position="288"/>
    </location>
</feature>
<dbReference type="InterPro" id="IPR002178">
    <property type="entry name" value="PTS_EIIA_type-2_dom"/>
</dbReference>
<evidence type="ECO:0000259" key="6">
    <source>
        <dbReference type="PROSITE" id="PS51094"/>
    </source>
</evidence>
<dbReference type="InterPro" id="IPR007737">
    <property type="entry name" value="Mga_HTH"/>
</dbReference>
<feature type="domain" description="PTS EIIB type-2" evidence="7">
    <location>
        <begin position="408"/>
        <end position="499"/>
    </location>
</feature>
<dbReference type="GO" id="GO:0009401">
    <property type="term" value="P:phosphoenolpyruvate-dependent sugar phosphotransferase system"/>
    <property type="evidence" value="ECO:0007669"/>
    <property type="project" value="InterPro"/>
</dbReference>
<dbReference type="Gene3D" id="1.10.10.10">
    <property type="entry name" value="Winged helix-like DNA-binding domain superfamily/Winged helix DNA-binding domain"/>
    <property type="match status" value="1"/>
</dbReference>
<dbReference type="GO" id="GO:0006355">
    <property type="term" value="P:regulation of DNA-templated transcription"/>
    <property type="evidence" value="ECO:0007669"/>
    <property type="project" value="InterPro"/>
</dbReference>
<dbReference type="CDD" id="cd00211">
    <property type="entry name" value="PTS_IIA_fru"/>
    <property type="match status" value="1"/>
</dbReference>
<dbReference type="Gene3D" id="3.40.50.2300">
    <property type="match status" value="1"/>
</dbReference>
<name>A0A917M8H9_9BACI</name>
<dbReference type="Pfam" id="PF08279">
    <property type="entry name" value="HTH_11"/>
    <property type="match status" value="1"/>
</dbReference>
<keyword evidence="2" id="KW-0677">Repeat</keyword>
<evidence type="ECO:0000259" key="8">
    <source>
        <dbReference type="PROSITE" id="PS51372"/>
    </source>
</evidence>
<dbReference type="CDD" id="cd05568">
    <property type="entry name" value="PTS_IIB_bgl_like"/>
    <property type="match status" value="1"/>
</dbReference>
<dbReference type="InterPro" id="IPR050661">
    <property type="entry name" value="BglG_antiterminators"/>
</dbReference>
<proteinExistence type="predicted"/>
<gene>
    <name evidence="9" type="primary">licR</name>
    <name evidence="9" type="ORF">GCM10011398_34670</name>
</gene>
<dbReference type="GO" id="GO:0008982">
    <property type="term" value="F:protein-N(PI)-phosphohistidine-sugar phosphotransferase activity"/>
    <property type="evidence" value="ECO:0007669"/>
    <property type="project" value="InterPro"/>
</dbReference>
<comment type="caution">
    <text evidence="9">The sequence shown here is derived from an EMBL/GenBank/DDBJ whole genome shotgun (WGS) entry which is preliminary data.</text>
</comment>
<dbReference type="SUPFAM" id="SSF52794">
    <property type="entry name" value="PTS system IIB component-like"/>
    <property type="match status" value="1"/>
</dbReference>
<dbReference type="Pfam" id="PF05043">
    <property type="entry name" value="Mga"/>
    <property type="match status" value="1"/>
</dbReference>
<dbReference type="InterPro" id="IPR036388">
    <property type="entry name" value="WH-like_DNA-bd_sf"/>
</dbReference>
<dbReference type="InterPro" id="IPR036095">
    <property type="entry name" value="PTS_EIIB-like_sf"/>
</dbReference>
<reference evidence="9" key="1">
    <citation type="journal article" date="2014" name="Int. J. Syst. Evol. Microbiol.">
        <title>Complete genome sequence of Corynebacterium casei LMG S-19264T (=DSM 44701T), isolated from a smear-ripened cheese.</title>
        <authorList>
            <consortium name="US DOE Joint Genome Institute (JGI-PGF)"/>
            <person name="Walter F."/>
            <person name="Albersmeier A."/>
            <person name="Kalinowski J."/>
            <person name="Ruckert C."/>
        </authorList>
    </citation>
    <scope>NUCLEOTIDE SEQUENCE</scope>
    <source>
        <strain evidence="9">CGMCC 1.12754</strain>
    </source>
</reference>
<keyword evidence="10" id="KW-1185">Reference proteome</keyword>
<dbReference type="SUPFAM" id="SSF63520">
    <property type="entry name" value="PTS-regulatory domain, PRD"/>
    <property type="match status" value="2"/>
</dbReference>
<dbReference type="PANTHER" id="PTHR30185">
    <property type="entry name" value="CRYPTIC BETA-GLUCOSIDE BGL OPERON ANTITERMINATOR"/>
    <property type="match status" value="1"/>
</dbReference>
<evidence type="ECO:0000256" key="4">
    <source>
        <dbReference type="ARBA" id="ARBA00023159"/>
    </source>
</evidence>
<evidence type="ECO:0000259" key="7">
    <source>
        <dbReference type="PROSITE" id="PS51099"/>
    </source>
</evidence>
<dbReference type="Pfam" id="PF00874">
    <property type="entry name" value="PRD"/>
    <property type="match status" value="2"/>
</dbReference>
<evidence type="ECO:0000256" key="3">
    <source>
        <dbReference type="ARBA" id="ARBA00023015"/>
    </source>
</evidence>
<dbReference type="InterPro" id="IPR013011">
    <property type="entry name" value="PTS_EIIB_2"/>
</dbReference>
<organism evidence="9 10">
    <name type="scientific">Virgibacillus oceani</name>
    <dbReference type="NCBI Taxonomy" id="1479511"/>
    <lineage>
        <taxon>Bacteria</taxon>
        <taxon>Bacillati</taxon>
        <taxon>Bacillota</taxon>
        <taxon>Bacilli</taxon>
        <taxon>Bacillales</taxon>
        <taxon>Bacillaceae</taxon>
        <taxon>Virgibacillus</taxon>
    </lineage>
</organism>
<feature type="domain" description="PTS EIIA type-2" evidence="6">
    <location>
        <begin position="500"/>
        <end position="639"/>
    </location>
</feature>
<reference evidence="9" key="2">
    <citation type="submission" date="2020-09" db="EMBL/GenBank/DDBJ databases">
        <authorList>
            <person name="Sun Q."/>
            <person name="Zhou Y."/>
        </authorList>
    </citation>
    <scope>NUCLEOTIDE SEQUENCE</scope>
    <source>
        <strain evidence="9">CGMCC 1.12754</strain>
    </source>
</reference>
<keyword evidence="3" id="KW-0805">Transcription regulation</keyword>
<dbReference type="PROSITE" id="PS51372">
    <property type="entry name" value="PRD_2"/>
    <property type="match status" value="2"/>
</dbReference>
<dbReference type="PROSITE" id="PS51099">
    <property type="entry name" value="PTS_EIIB_TYPE_2"/>
    <property type="match status" value="1"/>
</dbReference>